<keyword evidence="3" id="KW-1185">Reference proteome</keyword>
<evidence type="ECO:0000256" key="1">
    <source>
        <dbReference type="SAM" id="MobiDB-lite"/>
    </source>
</evidence>
<feature type="compositionally biased region" description="Basic and acidic residues" evidence="1">
    <location>
        <begin position="89"/>
        <end position="99"/>
    </location>
</feature>
<dbReference type="AlphaFoldDB" id="A0A5B7J2J9"/>
<gene>
    <name evidence="2" type="ORF">E2C01_087133</name>
</gene>
<name>A0A5B7J2J9_PORTR</name>
<feature type="compositionally biased region" description="Low complexity" evidence="1">
    <location>
        <begin position="77"/>
        <end position="87"/>
    </location>
</feature>
<feature type="region of interest" description="Disordered" evidence="1">
    <location>
        <begin position="28"/>
        <end position="99"/>
    </location>
</feature>
<evidence type="ECO:0000313" key="2">
    <source>
        <dbReference type="EMBL" id="MPC92061.1"/>
    </source>
</evidence>
<dbReference type="Proteomes" id="UP000324222">
    <property type="component" value="Unassembled WGS sequence"/>
</dbReference>
<protein>
    <submittedName>
        <fullName evidence="2">Uncharacterized protein</fullName>
    </submittedName>
</protein>
<proteinExistence type="predicted"/>
<dbReference type="EMBL" id="VSRR010090009">
    <property type="protein sequence ID" value="MPC92061.1"/>
    <property type="molecule type" value="Genomic_DNA"/>
</dbReference>
<reference evidence="2 3" key="1">
    <citation type="submission" date="2019-05" db="EMBL/GenBank/DDBJ databases">
        <title>Another draft genome of Portunus trituberculatus and its Hox gene families provides insights of decapod evolution.</title>
        <authorList>
            <person name="Jeong J.-H."/>
            <person name="Song I."/>
            <person name="Kim S."/>
            <person name="Choi T."/>
            <person name="Kim D."/>
            <person name="Ryu S."/>
            <person name="Kim W."/>
        </authorList>
    </citation>
    <scope>NUCLEOTIDE SEQUENCE [LARGE SCALE GENOMIC DNA]</scope>
    <source>
        <tissue evidence="2">Muscle</tissue>
    </source>
</reference>
<accession>A0A5B7J2J9</accession>
<evidence type="ECO:0000313" key="3">
    <source>
        <dbReference type="Proteomes" id="UP000324222"/>
    </source>
</evidence>
<organism evidence="2 3">
    <name type="scientific">Portunus trituberculatus</name>
    <name type="common">Swimming crab</name>
    <name type="synonym">Neptunus trituberculatus</name>
    <dbReference type="NCBI Taxonomy" id="210409"/>
    <lineage>
        <taxon>Eukaryota</taxon>
        <taxon>Metazoa</taxon>
        <taxon>Ecdysozoa</taxon>
        <taxon>Arthropoda</taxon>
        <taxon>Crustacea</taxon>
        <taxon>Multicrustacea</taxon>
        <taxon>Malacostraca</taxon>
        <taxon>Eumalacostraca</taxon>
        <taxon>Eucarida</taxon>
        <taxon>Decapoda</taxon>
        <taxon>Pleocyemata</taxon>
        <taxon>Brachyura</taxon>
        <taxon>Eubrachyura</taxon>
        <taxon>Portunoidea</taxon>
        <taxon>Portunidae</taxon>
        <taxon>Portuninae</taxon>
        <taxon>Portunus</taxon>
    </lineage>
</organism>
<comment type="caution">
    <text evidence="2">The sequence shown here is derived from an EMBL/GenBank/DDBJ whole genome shotgun (WGS) entry which is preliminary data.</text>
</comment>
<sequence>MLCSGRGASAAFVCGGAFVGWWRRAAGGGQASSRCTSRGGFPGQGFQVVEGGSETRRAGNTRSGRREARQIFPPHPSSSSSSSIPSKPSRRETTIARRV</sequence>